<evidence type="ECO:0000313" key="1">
    <source>
        <dbReference type="EMBL" id="ANL88120.1"/>
    </source>
</evidence>
<dbReference type="EMBL" id="CP013572">
    <property type="protein sequence ID" value="ANL88120.1"/>
    <property type="molecule type" value="Genomic_DNA"/>
</dbReference>
<reference evidence="1 2" key="1">
    <citation type="submission" date="2015-11" db="EMBL/GenBank/DDBJ databases">
        <title>The limits of bacterial species coexistence and the symbiotic plasmid transference in sympatric Rhizobium populations.</title>
        <authorList>
            <person name="Perez-Carrascal O.M."/>
            <person name="VanInsberghe D."/>
            <person name="Juarez S."/>
            <person name="Polz M.F."/>
            <person name="Vinuesa P."/>
            <person name="Gonzalez V."/>
        </authorList>
    </citation>
    <scope>NUCLEOTIDE SEQUENCE [LARGE SCALE GENOMIC DNA]</scope>
    <source>
        <strain evidence="1 2">N771</strain>
        <plasmid evidence="1 2">pRphaN671d</plasmid>
    </source>
</reference>
<proteinExistence type="predicted"/>
<keyword evidence="2" id="KW-1185">Reference proteome</keyword>
<protein>
    <submittedName>
        <fullName evidence="1">Uncharacterized protein</fullName>
    </submittedName>
</protein>
<keyword evidence="1" id="KW-0614">Plasmid</keyword>
<organism evidence="1 2">
    <name type="scientific">Rhizobium phaseoli</name>
    <dbReference type="NCBI Taxonomy" id="396"/>
    <lineage>
        <taxon>Bacteria</taxon>
        <taxon>Pseudomonadati</taxon>
        <taxon>Pseudomonadota</taxon>
        <taxon>Alphaproteobacteria</taxon>
        <taxon>Hyphomicrobiales</taxon>
        <taxon>Rhizobiaceae</taxon>
        <taxon>Rhizobium/Agrobacterium group</taxon>
        <taxon>Rhizobium</taxon>
    </lineage>
</organism>
<evidence type="ECO:0000313" key="2">
    <source>
        <dbReference type="Proteomes" id="UP000078551"/>
    </source>
</evidence>
<accession>A0ABM6CIJ9</accession>
<geneLocation type="plasmid" evidence="1 2">
    <name>pRphaN671d</name>
</geneLocation>
<gene>
    <name evidence="1" type="ORF">AMC81_PD00267</name>
</gene>
<name>A0ABM6CIJ9_9HYPH</name>
<sequence>MASLAPLGRPRLSAGQRIRKLETIAPSSQSKNVEAFDPDLPLTAIRASAVLNRSQTLDHRMLEFSGFIQGGGLVAPPEFTNEIGALLPIAP</sequence>
<dbReference type="Proteomes" id="UP000078551">
    <property type="component" value="Plasmid pRphaN671d"/>
</dbReference>